<protein>
    <submittedName>
        <fullName evidence="2">PLP-dependent aminotransferase family protein</fullName>
    </submittedName>
</protein>
<keyword evidence="3" id="KW-1185">Reference proteome</keyword>
<dbReference type="InterPro" id="IPR004839">
    <property type="entry name" value="Aminotransferase_I/II_large"/>
</dbReference>
<dbReference type="RefSeq" id="WP_148741380.1">
    <property type="nucleotide sequence ID" value="NZ_VSTH01000070.1"/>
</dbReference>
<reference evidence="2 3" key="1">
    <citation type="submission" date="2019-08" db="EMBL/GenBank/DDBJ databases">
        <title>Bradyrhizobium hipponensis sp. nov., a rhizobium isolated from a Lupinus angustifolius root nodule in Tunisia.</title>
        <authorList>
            <person name="Off K."/>
            <person name="Rejili M."/>
            <person name="Mars M."/>
            <person name="Brachmann A."/>
            <person name="Marin M."/>
        </authorList>
    </citation>
    <scope>NUCLEOTIDE SEQUENCE [LARGE SCALE GENOMIC DNA]</scope>
    <source>
        <strain evidence="3">aSej3</strain>
    </source>
</reference>
<evidence type="ECO:0000313" key="2">
    <source>
        <dbReference type="EMBL" id="TYO64561.1"/>
    </source>
</evidence>
<proteinExistence type="predicted"/>
<dbReference type="PANTHER" id="PTHR46577">
    <property type="entry name" value="HTH-TYPE TRANSCRIPTIONAL REGULATORY PROTEIN GABR"/>
    <property type="match status" value="1"/>
</dbReference>
<dbReference type="EMBL" id="VSTH01000070">
    <property type="protein sequence ID" value="TYO64561.1"/>
    <property type="molecule type" value="Genomic_DNA"/>
</dbReference>
<evidence type="ECO:0000259" key="1">
    <source>
        <dbReference type="Pfam" id="PF00155"/>
    </source>
</evidence>
<dbReference type="GO" id="GO:0008483">
    <property type="term" value="F:transaminase activity"/>
    <property type="evidence" value="ECO:0007669"/>
    <property type="project" value="UniProtKB-KW"/>
</dbReference>
<organism evidence="2 3">
    <name type="scientific">Bradyrhizobium hipponense</name>
    <dbReference type="NCBI Taxonomy" id="2605638"/>
    <lineage>
        <taxon>Bacteria</taxon>
        <taxon>Pseudomonadati</taxon>
        <taxon>Pseudomonadota</taxon>
        <taxon>Alphaproteobacteria</taxon>
        <taxon>Hyphomicrobiales</taxon>
        <taxon>Nitrobacteraceae</taxon>
        <taxon>Bradyrhizobium</taxon>
    </lineage>
</organism>
<dbReference type="Pfam" id="PF00155">
    <property type="entry name" value="Aminotran_1_2"/>
    <property type="match status" value="1"/>
</dbReference>
<accession>A0A5S4YJJ3</accession>
<dbReference type="PANTHER" id="PTHR46577:SF1">
    <property type="entry name" value="HTH-TYPE TRANSCRIPTIONAL REGULATORY PROTEIN GABR"/>
    <property type="match status" value="1"/>
</dbReference>
<dbReference type="SUPFAM" id="SSF53383">
    <property type="entry name" value="PLP-dependent transferases"/>
    <property type="match status" value="1"/>
</dbReference>
<dbReference type="Proteomes" id="UP000324797">
    <property type="component" value="Unassembled WGS sequence"/>
</dbReference>
<dbReference type="InterPro" id="IPR015421">
    <property type="entry name" value="PyrdxlP-dep_Trfase_major"/>
</dbReference>
<dbReference type="InterPro" id="IPR051446">
    <property type="entry name" value="HTH_trans_reg/aminotransferase"/>
</dbReference>
<keyword evidence="2" id="KW-0808">Transferase</keyword>
<dbReference type="Gene3D" id="3.40.640.10">
    <property type="entry name" value="Type I PLP-dependent aspartate aminotransferase-like (Major domain)"/>
    <property type="match status" value="1"/>
</dbReference>
<keyword evidence="2" id="KW-0032">Aminotransferase</keyword>
<feature type="domain" description="Aminotransferase class I/classII large" evidence="1">
    <location>
        <begin position="91"/>
        <end position="364"/>
    </location>
</feature>
<name>A0A5S4YJJ3_9BRAD</name>
<dbReference type="GO" id="GO:0030170">
    <property type="term" value="F:pyridoxal phosphate binding"/>
    <property type="evidence" value="ECO:0007669"/>
    <property type="project" value="InterPro"/>
</dbReference>
<comment type="caution">
    <text evidence="2">The sequence shown here is derived from an EMBL/GenBank/DDBJ whole genome shotgun (WGS) entry which is preliminary data.</text>
</comment>
<evidence type="ECO:0000313" key="3">
    <source>
        <dbReference type="Proteomes" id="UP000324797"/>
    </source>
</evidence>
<sequence length="392" mass="42154">MNNAFAAAPAVKASLQTQFDERLKKPIALRLNPPPPVAHVFDPVLSTATSNILEKGALSEIIGHHRWCGTEPDRRAGAEFCASRLGYRPDEARVVLTSSTQSTLNMLIPGLVGAGGTLAVDELTYPPIKGFAARYGVRLAPVRMDDDGMIPDAFRTVCQTHRPKALYPLATLQNPTTVTMSVERRKEVVAIAREFGVSIIEDDIYSLIPRNAPPPLSALAPELSWYLLGLAKSVAPGMKVAYVVAPSKEAAAALFWPGVRATFWMTAPLSAALATELIETGSIGTILDAVRSATGERHTLVRQHLTKINHRLGDGGLHVWMPAPPNVTSTDLATRLEQAGVLVSTSDGFVIGEAKPPRAIRFGLGNPSDDSILEKALTIIAAEYNKYRLTDA</sequence>
<dbReference type="CDD" id="cd00609">
    <property type="entry name" value="AAT_like"/>
    <property type="match status" value="1"/>
</dbReference>
<dbReference type="InterPro" id="IPR015424">
    <property type="entry name" value="PyrdxlP-dep_Trfase"/>
</dbReference>
<gene>
    <name evidence="2" type="ORF">FXV83_21425</name>
</gene>
<dbReference type="AlphaFoldDB" id="A0A5S4YJJ3"/>